<evidence type="ECO:0000256" key="8">
    <source>
        <dbReference type="ARBA" id="ARBA00023242"/>
    </source>
</evidence>
<dbReference type="GO" id="GO:0005737">
    <property type="term" value="C:cytoplasm"/>
    <property type="evidence" value="ECO:0007669"/>
    <property type="project" value="TreeGrafter"/>
</dbReference>
<keyword evidence="8" id="KW-0539">Nucleus</keyword>
<feature type="compositionally biased region" description="Basic and acidic residues" evidence="9">
    <location>
        <begin position="169"/>
        <end position="178"/>
    </location>
</feature>
<accession>A0A7R9KWJ7</accession>
<dbReference type="Gene3D" id="1.10.340.40">
    <property type="entry name" value="Nuclear abundant poly(A) RNA-bind protein 2, N-terminal domain"/>
    <property type="match status" value="1"/>
</dbReference>
<keyword evidence="5" id="KW-0677">Repeat</keyword>
<reference evidence="10" key="1">
    <citation type="submission" date="2020-11" db="EMBL/GenBank/DDBJ databases">
        <authorList>
            <person name="Tran Van P."/>
        </authorList>
    </citation>
    <scope>NUCLEOTIDE SEQUENCE</scope>
</reference>
<evidence type="ECO:0000256" key="6">
    <source>
        <dbReference type="ARBA" id="ARBA00022771"/>
    </source>
</evidence>
<keyword evidence="4" id="KW-0479">Metal-binding</keyword>
<evidence type="ECO:0000313" key="11">
    <source>
        <dbReference type="Proteomes" id="UP000759131"/>
    </source>
</evidence>
<dbReference type="GO" id="GO:0008143">
    <property type="term" value="F:poly(A) binding"/>
    <property type="evidence" value="ECO:0007669"/>
    <property type="project" value="InterPro"/>
</dbReference>
<sequence length="299" mass="33160">MSNFKSEVIQRLRADIRSKLDQIGAFVDNELADYIMVLVANQKSKYQMKDDLSLFLGAETDQFVNWLANTLKRLQLANQSDDKTVAPIEDKPAVKELPKSTTSLVLTKSKAKHKRVKRLSENDKNGDNSNETIEGKAEPTTTVTSGAKTSVETMDKALSPQTNDTIDSDDNKHDKPETNDSEVVLRLNPDGGDVDELLQESDVNEDNKISPKKEEIKEETINEVKTTSVRTTSLRRQPVATAPISSIGSFVSNKAKQIGQQEDDVPEDVPKKRPMISSVASVVRLTQRKPSVPNELQAN</sequence>
<evidence type="ECO:0000256" key="1">
    <source>
        <dbReference type="ARBA" id="ARBA00004123"/>
    </source>
</evidence>
<feature type="compositionally biased region" description="Acidic residues" evidence="9">
    <location>
        <begin position="192"/>
        <end position="204"/>
    </location>
</feature>
<evidence type="ECO:0000256" key="9">
    <source>
        <dbReference type="SAM" id="MobiDB-lite"/>
    </source>
</evidence>
<dbReference type="InterPro" id="IPR043094">
    <property type="entry name" value="Nab2/ZC3H14_N_sf"/>
</dbReference>
<dbReference type="PANTHER" id="PTHR14738">
    <property type="entry name" value="ZINC FINGER CCCH DOMAIN-CONTAINING PROTEIN 14"/>
    <property type="match status" value="1"/>
</dbReference>
<keyword evidence="6" id="KW-0863">Zinc-finger</keyword>
<evidence type="ECO:0000256" key="5">
    <source>
        <dbReference type="ARBA" id="ARBA00022737"/>
    </source>
</evidence>
<evidence type="ECO:0000256" key="4">
    <source>
        <dbReference type="ARBA" id="ARBA00022723"/>
    </source>
</evidence>
<dbReference type="InterPro" id="IPR040366">
    <property type="entry name" value="Nab2/ZC3H14"/>
</dbReference>
<comment type="similarity">
    <text evidence="2">Belongs to the ZC3H14 family.</text>
</comment>
<evidence type="ECO:0000256" key="3">
    <source>
        <dbReference type="ARBA" id="ARBA00015071"/>
    </source>
</evidence>
<keyword evidence="7" id="KW-0862">Zinc</keyword>
<keyword evidence="11" id="KW-1185">Reference proteome</keyword>
<gene>
    <name evidence="10" type="ORF">OSB1V03_LOCUS10968</name>
</gene>
<name>A0A7R9KWJ7_9ACAR</name>
<dbReference type="PANTHER" id="PTHR14738:SF29">
    <property type="entry name" value="ZINC FINGER CCCH DOMAIN-CONTAINING PROTEIN 14"/>
    <property type="match status" value="1"/>
</dbReference>
<dbReference type="EMBL" id="OC862834">
    <property type="protein sequence ID" value="CAD7630556.1"/>
    <property type="molecule type" value="Genomic_DNA"/>
</dbReference>
<dbReference type="GO" id="GO:0005634">
    <property type="term" value="C:nucleus"/>
    <property type="evidence" value="ECO:0007669"/>
    <property type="project" value="UniProtKB-SubCell"/>
</dbReference>
<dbReference type="GO" id="GO:0008270">
    <property type="term" value="F:zinc ion binding"/>
    <property type="evidence" value="ECO:0007669"/>
    <property type="project" value="UniProtKB-KW"/>
</dbReference>
<dbReference type="Proteomes" id="UP000759131">
    <property type="component" value="Unassembled WGS sequence"/>
</dbReference>
<comment type="subcellular location">
    <subcellularLocation>
        <location evidence="1">Nucleus</location>
    </subcellularLocation>
</comment>
<dbReference type="EMBL" id="CAJPIZ010008259">
    <property type="protein sequence ID" value="CAG2110986.1"/>
    <property type="molecule type" value="Genomic_DNA"/>
</dbReference>
<feature type="compositionally biased region" description="Polar residues" evidence="9">
    <location>
        <begin position="139"/>
        <end position="152"/>
    </location>
</feature>
<proteinExistence type="inferred from homology"/>
<evidence type="ECO:0000256" key="7">
    <source>
        <dbReference type="ARBA" id="ARBA00022833"/>
    </source>
</evidence>
<protein>
    <recommendedName>
        <fullName evidence="3">Zinc finger CCCH domain-containing protein 14</fullName>
    </recommendedName>
</protein>
<organism evidence="10">
    <name type="scientific">Medioppia subpectinata</name>
    <dbReference type="NCBI Taxonomy" id="1979941"/>
    <lineage>
        <taxon>Eukaryota</taxon>
        <taxon>Metazoa</taxon>
        <taxon>Ecdysozoa</taxon>
        <taxon>Arthropoda</taxon>
        <taxon>Chelicerata</taxon>
        <taxon>Arachnida</taxon>
        <taxon>Acari</taxon>
        <taxon>Acariformes</taxon>
        <taxon>Sarcoptiformes</taxon>
        <taxon>Oribatida</taxon>
        <taxon>Brachypylina</taxon>
        <taxon>Oppioidea</taxon>
        <taxon>Oppiidae</taxon>
        <taxon>Medioppia</taxon>
    </lineage>
</organism>
<dbReference type="OrthoDB" id="5589010at2759"/>
<feature type="region of interest" description="Disordered" evidence="9">
    <location>
        <begin position="99"/>
        <end position="237"/>
    </location>
</feature>
<feature type="compositionally biased region" description="Basic and acidic residues" evidence="9">
    <location>
        <begin position="205"/>
        <end position="222"/>
    </location>
</feature>
<feature type="non-terminal residue" evidence="10">
    <location>
        <position position="1"/>
    </location>
</feature>
<evidence type="ECO:0000256" key="2">
    <source>
        <dbReference type="ARBA" id="ARBA00008423"/>
    </source>
</evidence>
<dbReference type="AlphaFoldDB" id="A0A7R9KWJ7"/>
<dbReference type="GO" id="GO:0043488">
    <property type="term" value="P:regulation of mRNA stability"/>
    <property type="evidence" value="ECO:0007669"/>
    <property type="project" value="InterPro"/>
</dbReference>
<evidence type="ECO:0000313" key="10">
    <source>
        <dbReference type="EMBL" id="CAD7630556.1"/>
    </source>
</evidence>